<name>A0AAE1G4P1_PETCI</name>
<protein>
    <submittedName>
        <fullName evidence="2">Uncharacterized protein</fullName>
    </submittedName>
</protein>
<keyword evidence="3" id="KW-1185">Reference proteome</keyword>
<evidence type="ECO:0000313" key="2">
    <source>
        <dbReference type="EMBL" id="KAK3886379.1"/>
    </source>
</evidence>
<dbReference type="EMBL" id="JAWQEG010000702">
    <property type="protein sequence ID" value="KAK3886379.1"/>
    <property type="molecule type" value="Genomic_DNA"/>
</dbReference>
<accession>A0AAE1G4P1</accession>
<evidence type="ECO:0000256" key="1">
    <source>
        <dbReference type="SAM" id="MobiDB-lite"/>
    </source>
</evidence>
<feature type="region of interest" description="Disordered" evidence="1">
    <location>
        <begin position="61"/>
        <end position="83"/>
    </location>
</feature>
<organism evidence="2 3">
    <name type="scientific">Petrolisthes cinctipes</name>
    <name type="common">Flat porcelain crab</name>
    <dbReference type="NCBI Taxonomy" id="88211"/>
    <lineage>
        <taxon>Eukaryota</taxon>
        <taxon>Metazoa</taxon>
        <taxon>Ecdysozoa</taxon>
        <taxon>Arthropoda</taxon>
        <taxon>Crustacea</taxon>
        <taxon>Multicrustacea</taxon>
        <taxon>Malacostraca</taxon>
        <taxon>Eumalacostraca</taxon>
        <taxon>Eucarida</taxon>
        <taxon>Decapoda</taxon>
        <taxon>Pleocyemata</taxon>
        <taxon>Anomura</taxon>
        <taxon>Galatheoidea</taxon>
        <taxon>Porcellanidae</taxon>
        <taxon>Petrolisthes</taxon>
    </lineage>
</organism>
<reference evidence="2" key="1">
    <citation type="submission" date="2023-10" db="EMBL/GenBank/DDBJ databases">
        <title>Genome assemblies of two species of porcelain crab, Petrolisthes cinctipes and Petrolisthes manimaculis (Anomura: Porcellanidae).</title>
        <authorList>
            <person name="Angst P."/>
        </authorList>
    </citation>
    <scope>NUCLEOTIDE SEQUENCE</scope>
    <source>
        <strain evidence="2">PB745_01</strain>
        <tissue evidence="2">Gill</tissue>
    </source>
</reference>
<proteinExistence type="predicted"/>
<comment type="caution">
    <text evidence="2">The sequence shown here is derived from an EMBL/GenBank/DDBJ whole genome shotgun (WGS) entry which is preliminary data.</text>
</comment>
<feature type="compositionally biased region" description="Acidic residues" evidence="1">
    <location>
        <begin position="63"/>
        <end position="73"/>
    </location>
</feature>
<sequence length="115" mass="13345">MSLVGDKHTRNINNNNNNNNNNMSNEGDDNNNTHRLTRFFSVTSLFALLLGLWGLRISGLSEDKEEEEEEEETGEKKKNSNKPVVGFRDRKIIKYENRLRAFSTSDKIFRYFATV</sequence>
<feature type="region of interest" description="Disordered" evidence="1">
    <location>
        <begin position="1"/>
        <end position="34"/>
    </location>
</feature>
<evidence type="ECO:0000313" key="3">
    <source>
        <dbReference type="Proteomes" id="UP001286313"/>
    </source>
</evidence>
<dbReference type="AlphaFoldDB" id="A0AAE1G4P1"/>
<dbReference type="Proteomes" id="UP001286313">
    <property type="component" value="Unassembled WGS sequence"/>
</dbReference>
<gene>
    <name evidence="2" type="ORF">Pcinc_009482</name>
</gene>
<feature type="compositionally biased region" description="Low complexity" evidence="1">
    <location>
        <begin position="11"/>
        <end position="25"/>
    </location>
</feature>